<name>A0A5J9TMJ6_9POAL</name>
<protein>
    <recommendedName>
        <fullName evidence="3">Peptidase C1A papain C-terminal domain-containing protein</fullName>
    </recommendedName>
</protein>
<dbReference type="InterPro" id="IPR038765">
    <property type="entry name" value="Papain-like_cys_pep_sf"/>
</dbReference>
<dbReference type="Proteomes" id="UP000324897">
    <property type="component" value="Chromosome 3"/>
</dbReference>
<comment type="caution">
    <text evidence="1">The sequence shown here is derived from an EMBL/GenBank/DDBJ whole genome shotgun (WGS) entry which is preliminary data.</text>
</comment>
<proteinExistence type="predicted"/>
<reference evidence="1 2" key="1">
    <citation type="journal article" date="2019" name="Sci. Rep.">
        <title>A high-quality genome of Eragrostis curvula grass provides insights into Poaceae evolution and supports new strategies to enhance forage quality.</title>
        <authorList>
            <person name="Carballo J."/>
            <person name="Santos B.A.C.M."/>
            <person name="Zappacosta D."/>
            <person name="Garbus I."/>
            <person name="Selva J.P."/>
            <person name="Gallo C.A."/>
            <person name="Diaz A."/>
            <person name="Albertini E."/>
            <person name="Caccamo M."/>
            <person name="Echenique V."/>
        </authorList>
    </citation>
    <scope>NUCLEOTIDE SEQUENCE [LARGE SCALE GENOMIC DNA]</scope>
    <source>
        <strain evidence="2">cv. Victoria</strain>
        <tissue evidence="1">Leaf</tissue>
    </source>
</reference>
<evidence type="ECO:0008006" key="3">
    <source>
        <dbReference type="Google" id="ProtNLM"/>
    </source>
</evidence>
<dbReference type="SUPFAM" id="SSF54001">
    <property type="entry name" value="Cysteine proteinases"/>
    <property type="match status" value="1"/>
</dbReference>
<keyword evidence="2" id="KW-1185">Reference proteome</keyword>
<evidence type="ECO:0000313" key="2">
    <source>
        <dbReference type="Proteomes" id="UP000324897"/>
    </source>
</evidence>
<gene>
    <name evidence="1" type="ORF">EJB05_46201</name>
</gene>
<dbReference type="EMBL" id="RWGY01000039">
    <property type="protein sequence ID" value="TVU12550.1"/>
    <property type="molecule type" value="Genomic_DNA"/>
</dbReference>
<dbReference type="AlphaFoldDB" id="A0A5J9TMJ6"/>
<organism evidence="1 2">
    <name type="scientific">Eragrostis curvula</name>
    <name type="common">weeping love grass</name>
    <dbReference type="NCBI Taxonomy" id="38414"/>
    <lineage>
        <taxon>Eukaryota</taxon>
        <taxon>Viridiplantae</taxon>
        <taxon>Streptophyta</taxon>
        <taxon>Embryophyta</taxon>
        <taxon>Tracheophyta</taxon>
        <taxon>Spermatophyta</taxon>
        <taxon>Magnoliopsida</taxon>
        <taxon>Liliopsida</taxon>
        <taxon>Poales</taxon>
        <taxon>Poaceae</taxon>
        <taxon>PACMAD clade</taxon>
        <taxon>Chloridoideae</taxon>
        <taxon>Eragrostideae</taxon>
        <taxon>Eragrostidinae</taxon>
        <taxon>Eragrostis</taxon>
    </lineage>
</organism>
<sequence>MSFHVLVEMNLPLLEAPTHDQLDQLACFYQRQNNEKDAEDWICPNPQCRTANPPVRNVFVNVYHTHCINSTCRKQIIVSQDFKLTDLILNDIDIDFPAYRQDDRCCTAFALLTGIDLVRRMKAAVLYKASDFQPLDPSSLPESFRNHFFVALGFEPGDLYRKRMCNVMEMAQSDGVKFLRGDGVFDSQNPDIMPIKIQDKFYVRQDDTFLMKRLIASGFPLLATILSGNRWSNVGACEVYNPPLSGYTYGHQVIGHAILLHGSGTDDGGIYFAFRDTGGENCHRRWFDDKGADGRLRAGQFDGVLYGFTLEGWLFNQ</sequence>
<evidence type="ECO:0000313" key="1">
    <source>
        <dbReference type="EMBL" id="TVU12550.1"/>
    </source>
</evidence>
<accession>A0A5J9TMJ6</accession>
<dbReference type="Gramene" id="TVU12550">
    <property type="protein sequence ID" value="TVU12550"/>
    <property type="gene ID" value="EJB05_46201"/>
</dbReference>
<dbReference type="OrthoDB" id="611303at2759"/>